<sequence length="372" mass="41398">MSSRRLHIVHTEASCGWGGQEIRILTEAAGLIERGHRVELLCPQEATIYQAAAGYGVPVTALPIGRKNLRGLWAMRQWLRQHGHRVDVLNTHSSTDSWLVALANCTLSHPAPVVRTRHVSSPINTKRSTFWLYQSAVQHLVVTGQPLLEQLVQQNGFAAESMTSIPTGIDLSRFTPGVKAEAREVLGIPEGRWLGILATLRDWKGHEYLFEALAQLQSSFPELRLLVIGDGPYRDRLDARLERMALGDRVWFVGQQANPERWLQALDLFVLPSYGDEGVSQAVMQAMACRLPVITTPIGGMADAVQHEHNGIMVPPKNSEALAGAIRDLLLHPERCEQLATQAHQDAQARFGRDVMLNRMEAVFQRFARKVG</sequence>
<protein>
    <submittedName>
        <fullName evidence="5">Glycosyltransferase family 4 protein</fullName>
    </submittedName>
</protein>
<dbReference type="Pfam" id="PF00534">
    <property type="entry name" value="Glycos_transf_1"/>
    <property type="match status" value="1"/>
</dbReference>
<dbReference type="Pfam" id="PF13439">
    <property type="entry name" value="Glyco_transf_4"/>
    <property type="match status" value="1"/>
</dbReference>
<evidence type="ECO:0000313" key="6">
    <source>
        <dbReference type="Proteomes" id="UP000587991"/>
    </source>
</evidence>
<accession>A0A847S8X7</accession>
<feature type="domain" description="Glycosyl transferase family 1" evidence="3">
    <location>
        <begin position="180"/>
        <end position="345"/>
    </location>
</feature>
<dbReference type="InterPro" id="IPR001296">
    <property type="entry name" value="Glyco_trans_1"/>
</dbReference>
<dbReference type="PANTHER" id="PTHR12526:SF510">
    <property type="entry name" value="D-INOSITOL 3-PHOSPHATE GLYCOSYLTRANSFERASE"/>
    <property type="match status" value="1"/>
</dbReference>
<dbReference type="EMBL" id="JABAIM010000004">
    <property type="protein sequence ID" value="NLR76444.1"/>
    <property type="molecule type" value="Genomic_DNA"/>
</dbReference>
<dbReference type="Proteomes" id="UP000587991">
    <property type="component" value="Unassembled WGS sequence"/>
</dbReference>
<gene>
    <name evidence="5" type="ORF">HF682_14855</name>
</gene>
<dbReference type="GO" id="GO:0016757">
    <property type="term" value="F:glycosyltransferase activity"/>
    <property type="evidence" value="ECO:0007669"/>
    <property type="project" value="UniProtKB-KW"/>
</dbReference>
<dbReference type="PANTHER" id="PTHR12526">
    <property type="entry name" value="GLYCOSYLTRANSFERASE"/>
    <property type="match status" value="1"/>
</dbReference>
<keyword evidence="1" id="KW-0328">Glycosyltransferase</keyword>
<evidence type="ECO:0000259" key="3">
    <source>
        <dbReference type="Pfam" id="PF00534"/>
    </source>
</evidence>
<proteinExistence type="predicted"/>
<dbReference type="InterPro" id="IPR028098">
    <property type="entry name" value="Glyco_trans_4-like_N"/>
</dbReference>
<dbReference type="CDD" id="cd03801">
    <property type="entry name" value="GT4_PimA-like"/>
    <property type="match status" value="1"/>
</dbReference>
<evidence type="ECO:0000259" key="4">
    <source>
        <dbReference type="Pfam" id="PF13439"/>
    </source>
</evidence>
<evidence type="ECO:0000256" key="1">
    <source>
        <dbReference type="ARBA" id="ARBA00022676"/>
    </source>
</evidence>
<dbReference type="SUPFAM" id="SSF53756">
    <property type="entry name" value="UDP-Glycosyltransferase/glycogen phosphorylase"/>
    <property type="match status" value="1"/>
</dbReference>
<reference evidence="5 6" key="1">
    <citation type="submission" date="2020-04" db="EMBL/GenBank/DDBJ databases">
        <title>Draft genome of Leeia sp. IMCC25680.</title>
        <authorList>
            <person name="Song J."/>
            <person name="Cho J.-C."/>
        </authorList>
    </citation>
    <scope>NUCLEOTIDE SEQUENCE [LARGE SCALE GENOMIC DNA]</scope>
    <source>
        <strain evidence="5 6">IMCC25680</strain>
    </source>
</reference>
<dbReference type="Gene3D" id="3.40.50.2000">
    <property type="entry name" value="Glycogen Phosphorylase B"/>
    <property type="match status" value="2"/>
</dbReference>
<comment type="caution">
    <text evidence="5">The sequence shown here is derived from an EMBL/GenBank/DDBJ whole genome shotgun (WGS) entry which is preliminary data.</text>
</comment>
<dbReference type="AlphaFoldDB" id="A0A847S8X7"/>
<name>A0A847S8X7_9NEIS</name>
<keyword evidence="2 5" id="KW-0808">Transferase</keyword>
<evidence type="ECO:0000256" key="2">
    <source>
        <dbReference type="ARBA" id="ARBA00022679"/>
    </source>
</evidence>
<keyword evidence="6" id="KW-1185">Reference proteome</keyword>
<organism evidence="5 6">
    <name type="scientific">Leeia aquatica</name>
    <dbReference type="NCBI Taxonomy" id="2725557"/>
    <lineage>
        <taxon>Bacteria</taxon>
        <taxon>Pseudomonadati</taxon>
        <taxon>Pseudomonadota</taxon>
        <taxon>Betaproteobacteria</taxon>
        <taxon>Neisseriales</taxon>
        <taxon>Leeiaceae</taxon>
        <taxon>Leeia</taxon>
    </lineage>
</organism>
<dbReference type="RefSeq" id="WP_168878123.1">
    <property type="nucleotide sequence ID" value="NZ_JABAIM010000004.1"/>
</dbReference>
<evidence type="ECO:0000313" key="5">
    <source>
        <dbReference type="EMBL" id="NLR76444.1"/>
    </source>
</evidence>
<feature type="domain" description="Glycosyltransferase subfamily 4-like N-terminal" evidence="4">
    <location>
        <begin position="17"/>
        <end position="173"/>
    </location>
</feature>